<gene>
    <name evidence="4" type="primary">spoIIAA</name>
    <name evidence="4" type="ORF">C10C_0882</name>
</gene>
<sequence length="110" mass="12101">MDLSAKQYGEIIVIYLKGSLDAVSVPNIQQSLNQFVQNNNLKIVLNLQDVFYISSAGIRLLLSSFKLIQGLGGKMCLCCVKAAVAEVMRIAGLDQMILLCQSEQECFSKL</sequence>
<evidence type="ECO:0000313" key="5">
    <source>
        <dbReference type="Proteomes" id="UP000244926"/>
    </source>
</evidence>
<dbReference type="RefSeq" id="WP_108896955.1">
    <property type="nucleotide sequence ID" value="NZ_LT993738.1"/>
</dbReference>
<dbReference type="NCBIfam" id="TIGR00377">
    <property type="entry name" value="ant_ant_sig"/>
    <property type="match status" value="1"/>
</dbReference>
<protein>
    <recommendedName>
        <fullName evidence="2">Anti-sigma factor antagonist</fullName>
    </recommendedName>
</protein>
<dbReference type="PROSITE" id="PS50801">
    <property type="entry name" value="STAS"/>
    <property type="match status" value="1"/>
</dbReference>
<accession>A0A2R8FC70</accession>
<dbReference type="KEGG" id="csee:C10C_0882"/>
<evidence type="ECO:0000256" key="2">
    <source>
        <dbReference type="RuleBase" id="RU003749"/>
    </source>
</evidence>
<dbReference type="AlphaFoldDB" id="A0A2R8FC70"/>
<reference evidence="5" key="1">
    <citation type="submission" date="2017-11" db="EMBL/GenBank/DDBJ databases">
        <authorList>
            <person name="Seth-Smith MB H."/>
        </authorList>
    </citation>
    <scope>NUCLEOTIDE SEQUENCE [LARGE SCALE GENOMIC DNA]</scope>
</reference>
<dbReference type="OrthoDB" id="280847at2"/>
<dbReference type="InterPro" id="IPR003658">
    <property type="entry name" value="Anti-sigma_ant"/>
</dbReference>
<proteinExistence type="inferred from homology"/>
<dbReference type="CDD" id="cd07043">
    <property type="entry name" value="STAS_anti-anti-sigma_factors"/>
    <property type="match status" value="1"/>
</dbReference>
<evidence type="ECO:0000256" key="1">
    <source>
        <dbReference type="ARBA" id="ARBA00009013"/>
    </source>
</evidence>
<name>A0A2R8FC70_9CHLA</name>
<feature type="domain" description="STAS" evidence="3">
    <location>
        <begin position="1"/>
        <end position="110"/>
    </location>
</feature>
<dbReference type="PANTHER" id="PTHR33495">
    <property type="entry name" value="ANTI-SIGMA FACTOR ANTAGONIST TM_1081-RELATED-RELATED"/>
    <property type="match status" value="1"/>
</dbReference>
<comment type="similarity">
    <text evidence="1 2">Belongs to the anti-sigma-factor antagonist family.</text>
</comment>
<keyword evidence="5" id="KW-1185">Reference proteome</keyword>
<dbReference type="PANTHER" id="PTHR33495:SF14">
    <property type="entry name" value="ANTI-SIGMA FACTOR ANTAGONIST"/>
    <property type="match status" value="1"/>
</dbReference>
<dbReference type="Pfam" id="PF01740">
    <property type="entry name" value="STAS"/>
    <property type="match status" value="1"/>
</dbReference>
<dbReference type="Gene3D" id="3.30.750.24">
    <property type="entry name" value="STAS domain"/>
    <property type="match status" value="1"/>
</dbReference>
<organism evidence="4 5">
    <name type="scientific">Chlamydia serpentis</name>
    <dbReference type="NCBI Taxonomy" id="1967782"/>
    <lineage>
        <taxon>Bacteria</taxon>
        <taxon>Pseudomonadati</taxon>
        <taxon>Chlamydiota</taxon>
        <taxon>Chlamydiia</taxon>
        <taxon>Chlamydiales</taxon>
        <taxon>Chlamydiaceae</taxon>
        <taxon>Chlamydia/Chlamydophila group</taxon>
        <taxon>Chlamydia</taxon>
    </lineage>
</organism>
<dbReference type="EMBL" id="LT993738">
    <property type="protein sequence ID" value="SPN74019.1"/>
    <property type="molecule type" value="Genomic_DNA"/>
</dbReference>
<evidence type="ECO:0000313" key="4">
    <source>
        <dbReference type="EMBL" id="SPN74019.1"/>
    </source>
</evidence>
<dbReference type="Proteomes" id="UP000244926">
    <property type="component" value="Chromosome I"/>
</dbReference>
<dbReference type="InterPro" id="IPR002645">
    <property type="entry name" value="STAS_dom"/>
</dbReference>
<dbReference type="SUPFAM" id="SSF52091">
    <property type="entry name" value="SpoIIaa-like"/>
    <property type="match status" value="1"/>
</dbReference>
<dbReference type="InterPro" id="IPR036513">
    <property type="entry name" value="STAS_dom_sf"/>
</dbReference>
<evidence type="ECO:0000259" key="3">
    <source>
        <dbReference type="PROSITE" id="PS50801"/>
    </source>
</evidence>
<dbReference type="GO" id="GO:0043856">
    <property type="term" value="F:anti-sigma factor antagonist activity"/>
    <property type="evidence" value="ECO:0007669"/>
    <property type="project" value="InterPro"/>
</dbReference>